<comment type="caution">
    <text evidence="1">The sequence shown here is derived from an EMBL/GenBank/DDBJ whole genome shotgun (WGS) entry which is preliminary data.</text>
</comment>
<name>A0ABY1QAW3_9BACT</name>
<organism evidence="1 2">
    <name type="scientific">Neorhodopirellula lusitana</name>
    <dbReference type="NCBI Taxonomy" id="445327"/>
    <lineage>
        <taxon>Bacteria</taxon>
        <taxon>Pseudomonadati</taxon>
        <taxon>Planctomycetota</taxon>
        <taxon>Planctomycetia</taxon>
        <taxon>Pirellulales</taxon>
        <taxon>Pirellulaceae</taxon>
        <taxon>Neorhodopirellula</taxon>
    </lineage>
</organism>
<evidence type="ECO:0000313" key="1">
    <source>
        <dbReference type="EMBL" id="SMP61445.1"/>
    </source>
</evidence>
<proteinExistence type="predicted"/>
<evidence type="ECO:0000313" key="2">
    <source>
        <dbReference type="Proteomes" id="UP001158067"/>
    </source>
</evidence>
<dbReference type="RefSeq" id="WP_283433174.1">
    <property type="nucleotide sequence ID" value="NZ_FXUG01000007.1"/>
</dbReference>
<dbReference type="Proteomes" id="UP001158067">
    <property type="component" value="Unassembled WGS sequence"/>
</dbReference>
<sequence>MKERESSLFAAAWYSEYSSIEIDVSVYPNDELTAVGLAFPHVPRTRAFFFWTFRLSSSNAGMLIETKADGLNGGIDKMFMLAAKANRKTMQVV</sequence>
<reference evidence="1 2" key="1">
    <citation type="submission" date="2017-05" db="EMBL/GenBank/DDBJ databases">
        <authorList>
            <person name="Varghese N."/>
            <person name="Submissions S."/>
        </authorList>
    </citation>
    <scope>NUCLEOTIDE SEQUENCE [LARGE SCALE GENOMIC DNA]</scope>
    <source>
        <strain evidence="1 2">DSM 25457</strain>
    </source>
</reference>
<keyword evidence="2" id="KW-1185">Reference proteome</keyword>
<dbReference type="EMBL" id="FXUG01000007">
    <property type="protein sequence ID" value="SMP61445.1"/>
    <property type="molecule type" value="Genomic_DNA"/>
</dbReference>
<gene>
    <name evidence="1" type="ORF">SAMN06265222_10798</name>
</gene>
<accession>A0ABY1QAW3</accession>
<protein>
    <submittedName>
        <fullName evidence="1">Uncharacterized protein</fullName>
    </submittedName>
</protein>